<organism evidence="7 8">
    <name type="scientific">Pangasianodon hypophthalmus</name>
    <name type="common">Striped catfish</name>
    <name type="synonym">Helicophagus hypophthalmus</name>
    <dbReference type="NCBI Taxonomy" id="310915"/>
    <lineage>
        <taxon>Eukaryota</taxon>
        <taxon>Metazoa</taxon>
        <taxon>Chordata</taxon>
        <taxon>Craniata</taxon>
        <taxon>Vertebrata</taxon>
        <taxon>Euteleostomi</taxon>
        <taxon>Actinopterygii</taxon>
        <taxon>Neopterygii</taxon>
        <taxon>Teleostei</taxon>
        <taxon>Ostariophysi</taxon>
        <taxon>Siluriformes</taxon>
        <taxon>Pangasiidae</taxon>
        <taxon>Pangasianodon</taxon>
    </lineage>
</organism>
<dbReference type="Gene3D" id="3.30.470.20">
    <property type="entry name" value="ATP-grasp fold, B domain"/>
    <property type="match status" value="1"/>
</dbReference>
<dbReference type="EMBL" id="VFJC01000019">
    <property type="protein sequence ID" value="KAB5541967.1"/>
    <property type="molecule type" value="Genomic_DNA"/>
</dbReference>
<dbReference type="InterPro" id="IPR016035">
    <property type="entry name" value="Acyl_Trfase/lysoPLipase"/>
</dbReference>
<feature type="short sequence motif" description="GXSXG" evidence="4">
    <location>
        <begin position="45"/>
        <end position="49"/>
    </location>
</feature>
<dbReference type="EC" id="3.1.1.3" evidence="1"/>
<dbReference type="AlphaFoldDB" id="A0A5N5LGP1"/>
<dbReference type="CDD" id="cd07220">
    <property type="entry name" value="Pat_PNPLA2"/>
    <property type="match status" value="1"/>
</dbReference>
<feature type="short sequence motif" description="GXGXXG" evidence="4">
    <location>
        <begin position="14"/>
        <end position="19"/>
    </location>
</feature>
<dbReference type="FunFam" id="3.40.1090.10:FF:000003">
    <property type="entry name" value="Patatin-like phospholipase domain-containing protein 2"/>
    <property type="match status" value="1"/>
</dbReference>
<feature type="region of interest" description="Disordered" evidence="5">
    <location>
        <begin position="530"/>
        <end position="549"/>
    </location>
</feature>
<dbReference type="InterPro" id="IPR033903">
    <property type="entry name" value="PNPLA2"/>
</dbReference>
<dbReference type="Pfam" id="PF25556">
    <property type="entry name" value="SET_TTL"/>
    <property type="match status" value="1"/>
</dbReference>
<dbReference type="PROSITE" id="PS51221">
    <property type="entry name" value="TTL"/>
    <property type="match status" value="1"/>
</dbReference>
<evidence type="ECO:0000256" key="2">
    <source>
        <dbReference type="ARBA" id="ARBA00022801"/>
    </source>
</evidence>
<dbReference type="InterPro" id="IPR002641">
    <property type="entry name" value="PNPLA_dom"/>
</dbReference>
<accession>A0A5N5LGP1</accession>
<feature type="compositionally biased region" description="Basic and acidic residues" evidence="5">
    <location>
        <begin position="537"/>
        <end position="549"/>
    </location>
</feature>
<keyword evidence="4" id="KW-0442">Lipid degradation</keyword>
<sequence>MLDLSAGWNLSFAGCGFLGIYHLGVSSCLLERAPYLVHRANKIYGASAGALNAAVLTSGSCLEKCCGNVIEVAKEARKRNLGPLHPTFNLVKVLRSGLQRDLPEDAHTLVSGRLCVSLTRVSDGENVLVSDFSSKDELIQALICSSFIPVYCGLFPPAFRGVRYVDGGMSNNLPQSELKNTISISPFSGESDICPKDNSSSFHELRFTNTSIQVTWGNVCRLSKVFFPPEPKAMAELCQHGYKDALRFLEDNNLLQVECPKVDLALTRDTPTCCCVTESTQEWMLRRFRLLGEHHWWLDKQLVNYLPTPIKKVFCEACKEKHGLMAQITGLLPVRVASYMLMPYTLPVESAYSAVQRFVEWIPEVPADTRWLCEIAGSVYRHAWKGESSKGGFPLRRCVSGPPSLDLQPHDMEHNRHATFSVADLRDYSWDYSESPEDPDSPCTSPEQIRIAVHVCFGQESESCQKTEVKMENGSVNEEEVEEYKLFLGLHSAALKAARIPPLYWKSLYYKLKHEVFDAGEVFGIMRVEQEDEEREEDVRKTSNPGHEDSYKVIVTRESGLKASDPTSVYLVDHAWTYRVESARQQLIEVPGLLIRMADLMGLPFHGEAPDPDIVDLVLENMWKFNQTYQLSQGSAEEKVPVWYIMDEFGSHVQHSSQPSCCMAPLFYAPQQIAYSVLWPLQDLENGDEVTRDYCYGEPDSLVRKCRLLPWLPADLEGVSNETVEPADIYYETILQENKEKLPVEVEAYSVPDGKVLKVYTEMKQVLDHLKHPQFQFTEQEDEADILWVYSHIRHYKKLSEERPHVLLNQFPCETVLTTKDCLASRQERGEDNHWICKPWNLARGLDTHITNNLDYIIRQRESTPKVVCKYLEDPVLFDREEVGLVKFDIRYMVLLRSVQPLRLYAYNIFWLRFANRPFSLDHFDDYQKHYTVMNYAEGVQLKQVHYDEFIPMFEKQYAEYPWKEVERDIFKAFAELFQAASSRPAPYGICAYPSSRAIYAIDLMLKWEQAEGGNRVMQPQILEVNFNPDCNRACLYHPSFYNHMFQTLFLDQADQCPVTQIV</sequence>
<dbReference type="Proteomes" id="UP000327468">
    <property type="component" value="Chromosome 18"/>
</dbReference>
<dbReference type="PANTHER" id="PTHR46088">
    <property type="entry name" value="TUBULIN--TYROSINE LIGASE-LIKE PROTEIN 12"/>
    <property type="match status" value="1"/>
</dbReference>
<gene>
    <name evidence="7" type="ORF">PHYPO_G00086050</name>
</gene>
<keyword evidence="8" id="KW-1185">Reference proteome</keyword>
<evidence type="ECO:0000256" key="4">
    <source>
        <dbReference type="PROSITE-ProRule" id="PRU01161"/>
    </source>
</evidence>
<evidence type="ECO:0000256" key="5">
    <source>
        <dbReference type="SAM" id="MobiDB-lite"/>
    </source>
</evidence>
<protein>
    <recommendedName>
        <fullName evidence="1">triacylglycerol lipase</fullName>
        <ecNumber evidence="1">3.1.1.3</ecNumber>
    </recommendedName>
</protein>
<dbReference type="SUPFAM" id="SSF52151">
    <property type="entry name" value="FabD/lysophospholipase-like"/>
    <property type="match status" value="1"/>
</dbReference>
<evidence type="ECO:0000313" key="8">
    <source>
        <dbReference type="Proteomes" id="UP000327468"/>
    </source>
</evidence>
<comment type="caution">
    <text evidence="7">The sequence shown here is derived from an EMBL/GenBank/DDBJ whole genome shotgun (WGS) entry which is preliminary data.</text>
</comment>
<evidence type="ECO:0000313" key="7">
    <source>
        <dbReference type="EMBL" id="KAB5541967.1"/>
    </source>
</evidence>
<dbReference type="PANTHER" id="PTHR46088:SF1">
    <property type="entry name" value="TUBULIN--TYROSINE LIGASE-LIKE PROTEIN 12"/>
    <property type="match status" value="1"/>
</dbReference>
<dbReference type="InterPro" id="IPR027749">
    <property type="entry name" value="TTLL12"/>
</dbReference>
<feature type="active site" description="Nucleophile" evidence="4">
    <location>
        <position position="47"/>
    </location>
</feature>
<evidence type="ECO:0000259" key="6">
    <source>
        <dbReference type="PROSITE" id="PS51635"/>
    </source>
</evidence>
<dbReference type="GO" id="GO:0010898">
    <property type="term" value="P:positive regulation of triglyceride catabolic process"/>
    <property type="evidence" value="ECO:0007669"/>
    <property type="project" value="InterPro"/>
</dbReference>
<dbReference type="InterPro" id="IPR057954">
    <property type="entry name" value="SET_TTL12"/>
</dbReference>
<dbReference type="Pfam" id="PF01734">
    <property type="entry name" value="Patatin"/>
    <property type="match status" value="1"/>
</dbReference>
<keyword evidence="2 4" id="KW-0378">Hydrolase</keyword>
<dbReference type="InterPro" id="IPR004344">
    <property type="entry name" value="TTL/TTLL_fam"/>
</dbReference>
<evidence type="ECO:0000256" key="1">
    <source>
        <dbReference type="ARBA" id="ARBA00013279"/>
    </source>
</evidence>
<dbReference type="GO" id="GO:0004806">
    <property type="term" value="F:triacylglycerol lipase activity"/>
    <property type="evidence" value="ECO:0007669"/>
    <property type="project" value="UniProtKB-EC"/>
</dbReference>
<dbReference type="Gene3D" id="3.40.1090.10">
    <property type="entry name" value="Cytosolic phospholipase A2 catalytic domain"/>
    <property type="match status" value="2"/>
</dbReference>
<feature type="short sequence motif" description="DGA/G" evidence="4">
    <location>
        <begin position="166"/>
        <end position="168"/>
    </location>
</feature>
<dbReference type="Pfam" id="PF03133">
    <property type="entry name" value="TTL"/>
    <property type="match status" value="1"/>
</dbReference>
<proteinExistence type="predicted"/>
<dbReference type="GO" id="GO:0016042">
    <property type="term" value="P:lipid catabolic process"/>
    <property type="evidence" value="ECO:0007669"/>
    <property type="project" value="UniProtKB-UniRule"/>
</dbReference>
<name>A0A5N5LGP1_PANHP</name>
<reference evidence="7 8" key="1">
    <citation type="submission" date="2019-06" db="EMBL/GenBank/DDBJ databases">
        <title>A chromosome-scale genome assembly of the striped catfish, Pangasianodon hypophthalmus.</title>
        <authorList>
            <person name="Wen M."/>
            <person name="Zahm M."/>
            <person name="Roques C."/>
            <person name="Cabau C."/>
            <person name="Klopp C."/>
            <person name="Donnadieu C."/>
            <person name="Jouanno E."/>
            <person name="Avarre J.-C."/>
            <person name="Campet M."/>
            <person name="Ha T.T.T."/>
            <person name="Dugue R."/>
            <person name="Lampietro C."/>
            <person name="Louis A."/>
            <person name="Herpin A."/>
            <person name="Echchiki A."/>
            <person name="Berthelot C."/>
            <person name="Parey E."/>
            <person name="Roest-Crollius H."/>
            <person name="Braasch I."/>
            <person name="Postlethwait J."/>
            <person name="Bobe J."/>
            <person name="Montfort J."/>
            <person name="Bouchez O."/>
            <person name="Begum T."/>
            <person name="Schartl M."/>
            <person name="Guiguen Y."/>
        </authorList>
    </citation>
    <scope>NUCLEOTIDE SEQUENCE [LARGE SCALE GENOMIC DNA]</scope>
    <source>
        <strain evidence="7 8">Indonesia</strain>
        <tissue evidence="7">Blood</tissue>
    </source>
</reference>
<dbReference type="GO" id="GO:0005737">
    <property type="term" value="C:cytoplasm"/>
    <property type="evidence" value="ECO:0007669"/>
    <property type="project" value="TreeGrafter"/>
</dbReference>
<dbReference type="PROSITE" id="PS51635">
    <property type="entry name" value="PNPLA"/>
    <property type="match status" value="1"/>
</dbReference>
<keyword evidence="3 4" id="KW-0443">Lipid metabolism</keyword>
<feature type="domain" description="PNPLA" evidence="6">
    <location>
        <begin position="10"/>
        <end position="179"/>
    </location>
</feature>
<feature type="active site" description="Proton acceptor" evidence="4">
    <location>
        <position position="166"/>
    </location>
</feature>
<evidence type="ECO:0000256" key="3">
    <source>
        <dbReference type="ARBA" id="ARBA00023098"/>
    </source>
</evidence>